<evidence type="ECO:0000256" key="6">
    <source>
        <dbReference type="ARBA" id="ARBA00023306"/>
    </source>
</evidence>
<keyword evidence="5" id="KW-0539">Nucleus</keyword>
<feature type="coiled-coil region" evidence="7">
    <location>
        <begin position="245"/>
        <end position="316"/>
    </location>
</feature>
<dbReference type="EMBL" id="AUSU01003006">
    <property type="protein sequence ID" value="EPS67637.1"/>
    <property type="molecule type" value="Genomic_DNA"/>
</dbReference>
<evidence type="ECO:0000256" key="3">
    <source>
        <dbReference type="ARBA" id="ARBA00022618"/>
    </source>
</evidence>
<feature type="non-terminal residue" evidence="8">
    <location>
        <position position="340"/>
    </location>
</feature>
<dbReference type="GO" id="GO:0000776">
    <property type="term" value="C:kinetochore"/>
    <property type="evidence" value="ECO:0007669"/>
    <property type="project" value="TreeGrafter"/>
</dbReference>
<sequence>QLYEGLHVSEDLQEHSLQTTSDQMLCTYQCRQMVKSEFFDALSSAEKQAHDYQSKYEARNEEFSKVEAETKKLRSKMLNAEQEVAASKGREQIWREKFRKEADFCQEQLKNQIKCCSDLEVKLQKETDLRRKAESSAAEAAEKAVLLEEKLSTLSESHAREMKHLENELAQLRSESKLSATRIKAEVEKATLRAESAEKESALLKQQLESTKQRLNQTIVGRIKTEQNPSVESPKTPSMDMSVLVKHLQEELRSYESEVREARQLKTSHGSVQLLKEKLREEKTRRERAEFDLLKLAELQSNVDKMENELSTWKTLIKEIPGVSSADDILCKVAGLQKYV</sequence>
<keyword evidence="9" id="KW-1185">Reference proteome</keyword>
<comment type="caution">
    <text evidence="8">The sequence shown here is derived from an EMBL/GenBank/DDBJ whole genome shotgun (WGS) entry which is preliminary data.</text>
</comment>
<dbReference type="GO" id="GO:0007094">
    <property type="term" value="P:mitotic spindle assembly checkpoint signaling"/>
    <property type="evidence" value="ECO:0007669"/>
    <property type="project" value="InterPro"/>
</dbReference>
<feature type="non-terminal residue" evidence="8">
    <location>
        <position position="1"/>
    </location>
</feature>
<accession>S8E5J9</accession>
<dbReference type="GO" id="GO:0072686">
    <property type="term" value="C:mitotic spindle"/>
    <property type="evidence" value="ECO:0007669"/>
    <property type="project" value="TreeGrafter"/>
</dbReference>
<feature type="coiled-coil region" evidence="7">
    <location>
        <begin position="123"/>
        <end position="214"/>
    </location>
</feature>
<feature type="coiled-coil region" evidence="7">
    <location>
        <begin position="42"/>
        <end position="83"/>
    </location>
</feature>
<keyword evidence="7" id="KW-0175">Coiled coil</keyword>
<dbReference type="GO" id="GO:0051315">
    <property type="term" value="P:attachment of mitotic spindle microtubules to kinetochore"/>
    <property type="evidence" value="ECO:0007669"/>
    <property type="project" value="TreeGrafter"/>
</dbReference>
<keyword evidence="6" id="KW-0131">Cell cycle</keyword>
<comment type="subcellular location">
    <subcellularLocation>
        <location evidence="1">Nucleus</location>
    </subcellularLocation>
</comment>
<dbReference type="AlphaFoldDB" id="S8E5J9"/>
<organism evidence="8 9">
    <name type="scientific">Genlisea aurea</name>
    <dbReference type="NCBI Taxonomy" id="192259"/>
    <lineage>
        <taxon>Eukaryota</taxon>
        <taxon>Viridiplantae</taxon>
        <taxon>Streptophyta</taxon>
        <taxon>Embryophyta</taxon>
        <taxon>Tracheophyta</taxon>
        <taxon>Spermatophyta</taxon>
        <taxon>Magnoliopsida</taxon>
        <taxon>eudicotyledons</taxon>
        <taxon>Gunneridae</taxon>
        <taxon>Pentapetalae</taxon>
        <taxon>asterids</taxon>
        <taxon>lamiids</taxon>
        <taxon>Lamiales</taxon>
        <taxon>Lentibulariaceae</taxon>
        <taxon>Genlisea</taxon>
    </lineage>
</organism>
<name>S8E5J9_9LAMI</name>
<protein>
    <submittedName>
        <fullName evidence="8">Uncharacterized protein</fullName>
    </submittedName>
</protein>
<dbReference type="GO" id="GO:0005635">
    <property type="term" value="C:nuclear envelope"/>
    <property type="evidence" value="ECO:0007669"/>
    <property type="project" value="TreeGrafter"/>
</dbReference>
<dbReference type="OrthoDB" id="331602at2759"/>
<dbReference type="InterPro" id="IPR008672">
    <property type="entry name" value="Mad1"/>
</dbReference>
<keyword evidence="4" id="KW-0498">Mitosis</keyword>
<dbReference type="GO" id="GO:0051301">
    <property type="term" value="P:cell division"/>
    <property type="evidence" value="ECO:0007669"/>
    <property type="project" value="UniProtKB-KW"/>
</dbReference>
<gene>
    <name evidence="8" type="ORF">M569_07138</name>
</gene>
<evidence type="ECO:0000313" key="9">
    <source>
        <dbReference type="Proteomes" id="UP000015453"/>
    </source>
</evidence>
<reference evidence="8 9" key="1">
    <citation type="journal article" date="2013" name="BMC Genomics">
        <title>The miniature genome of a carnivorous plant Genlisea aurea contains a low number of genes and short non-coding sequences.</title>
        <authorList>
            <person name="Leushkin E.V."/>
            <person name="Sutormin R.A."/>
            <person name="Nabieva E.R."/>
            <person name="Penin A.A."/>
            <person name="Kondrashov A.S."/>
            <person name="Logacheva M.D."/>
        </authorList>
    </citation>
    <scope>NUCLEOTIDE SEQUENCE [LARGE SCALE GENOMIC DNA]</scope>
</reference>
<proteinExistence type="inferred from homology"/>
<evidence type="ECO:0000256" key="4">
    <source>
        <dbReference type="ARBA" id="ARBA00022776"/>
    </source>
</evidence>
<dbReference type="PANTHER" id="PTHR23168:SF0">
    <property type="entry name" value="MITOTIC SPINDLE ASSEMBLY CHECKPOINT PROTEIN MAD1"/>
    <property type="match status" value="1"/>
</dbReference>
<keyword evidence="3" id="KW-0132">Cell division</keyword>
<dbReference type="PANTHER" id="PTHR23168">
    <property type="entry name" value="MITOTIC SPINDLE ASSEMBLY CHECKPOINT PROTEIN MAD1 MITOTIC ARREST DEFICIENT-LIKE PROTEIN 1"/>
    <property type="match status" value="1"/>
</dbReference>
<evidence type="ECO:0000256" key="5">
    <source>
        <dbReference type="ARBA" id="ARBA00023242"/>
    </source>
</evidence>
<comment type="similarity">
    <text evidence="2">Belongs to the MAD1 family.</text>
</comment>
<evidence type="ECO:0000313" key="8">
    <source>
        <dbReference type="EMBL" id="EPS67637.1"/>
    </source>
</evidence>
<evidence type="ECO:0000256" key="2">
    <source>
        <dbReference type="ARBA" id="ARBA00008029"/>
    </source>
</evidence>
<evidence type="ECO:0000256" key="1">
    <source>
        <dbReference type="ARBA" id="ARBA00004123"/>
    </source>
</evidence>
<evidence type="ECO:0000256" key="7">
    <source>
        <dbReference type="SAM" id="Coils"/>
    </source>
</evidence>
<dbReference type="Proteomes" id="UP000015453">
    <property type="component" value="Unassembled WGS sequence"/>
</dbReference>